<reference evidence="1" key="1">
    <citation type="journal article" date="2015" name="Nature">
        <title>Complex archaea that bridge the gap between prokaryotes and eukaryotes.</title>
        <authorList>
            <person name="Spang A."/>
            <person name="Saw J.H."/>
            <person name="Jorgensen S.L."/>
            <person name="Zaremba-Niedzwiedzka K."/>
            <person name="Martijn J."/>
            <person name="Lind A.E."/>
            <person name="van Eijk R."/>
            <person name="Schleper C."/>
            <person name="Guy L."/>
            <person name="Ettema T.J."/>
        </authorList>
    </citation>
    <scope>NUCLEOTIDE SEQUENCE</scope>
</reference>
<sequence length="81" mass="8915">MSSCSDSLLELKEAMKREMRGEATGSSTYQDMAGKLKQLGEASYSEIFILLSQAEQMHKMVIEGLIDAIDLRCGLPVSSKK</sequence>
<proteinExistence type="predicted"/>
<evidence type="ECO:0008006" key="2">
    <source>
        <dbReference type="Google" id="ProtNLM"/>
    </source>
</evidence>
<gene>
    <name evidence="1" type="ORF">LCGC14_0977230</name>
</gene>
<accession>A0A0F9NW56</accession>
<dbReference type="InterPro" id="IPR009078">
    <property type="entry name" value="Ferritin-like_SF"/>
</dbReference>
<protein>
    <recommendedName>
        <fullName evidence="2">Rubrerythrin diiron-binding domain-containing protein</fullName>
    </recommendedName>
</protein>
<evidence type="ECO:0000313" key="1">
    <source>
        <dbReference type="EMBL" id="KKN16297.1"/>
    </source>
</evidence>
<dbReference type="SUPFAM" id="SSF47240">
    <property type="entry name" value="Ferritin-like"/>
    <property type="match status" value="1"/>
</dbReference>
<name>A0A0F9NW56_9ZZZZ</name>
<comment type="caution">
    <text evidence="1">The sequence shown here is derived from an EMBL/GenBank/DDBJ whole genome shotgun (WGS) entry which is preliminary data.</text>
</comment>
<organism evidence="1">
    <name type="scientific">marine sediment metagenome</name>
    <dbReference type="NCBI Taxonomy" id="412755"/>
    <lineage>
        <taxon>unclassified sequences</taxon>
        <taxon>metagenomes</taxon>
        <taxon>ecological metagenomes</taxon>
    </lineage>
</organism>
<dbReference type="AlphaFoldDB" id="A0A0F9NW56"/>
<dbReference type="EMBL" id="LAZR01003627">
    <property type="protein sequence ID" value="KKN16297.1"/>
    <property type="molecule type" value="Genomic_DNA"/>
</dbReference>